<sequence>MRLATFVLTTGVLTSGLLTAGCTPGPLQGLWGQPPVDSLRLTRHSLTVRLSTGQTCRADFAPLERGQRLSGRFADCPSELSWQVDFNKPSYLEPVFKDMAQPYARIRLTDARGFTRSYRTPYPTRPDKDD</sequence>
<accession>A0A1N7L1G1</accession>
<evidence type="ECO:0008006" key="4">
    <source>
        <dbReference type="Google" id="ProtNLM"/>
    </source>
</evidence>
<dbReference type="STRING" id="407234.SAMN05421795_102430"/>
<feature type="chain" id="PRO_5012456008" description="Lipoprotein" evidence="1">
    <location>
        <begin position="21"/>
        <end position="130"/>
    </location>
</feature>
<feature type="signal peptide" evidence="1">
    <location>
        <begin position="1"/>
        <end position="20"/>
    </location>
</feature>
<evidence type="ECO:0000313" key="3">
    <source>
        <dbReference type="Proteomes" id="UP000186098"/>
    </source>
</evidence>
<keyword evidence="3" id="KW-1185">Reference proteome</keyword>
<dbReference type="Proteomes" id="UP000186098">
    <property type="component" value="Unassembled WGS sequence"/>
</dbReference>
<proteinExistence type="predicted"/>
<evidence type="ECO:0000256" key="1">
    <source>
        <dbReference type="SAM" id="SignalP"/>
    </source>
</evidence>
<reference evidence="3" key="1">
    <citation type="submission" date="2017-01" db="EMBL/GenBank/DDBJ databases">
        <authorList>
            <person name="Varghese N."/>
            <person name="Submissions S."/>
        </authorList>
    </citation>
    <scope>NUCLEOTIDE SEQUENCE [LARGE SCALE GENOMIC DNA]</scope>
    <source>
        <strain evidence="3">DSM 18714</strain>
    </source>
</reference>
<dbReference type="PROSITE" id="PS51257">
    <property type="entry name" value="PROKAR_LIPOPROTEIN"/>
    <property type="match status" value="1"/>
</dbReference>
<dbReference type="AlphaFoldDB" id="A0A1N7L1G1"/>
<evidence type="ECO:0000313" key="2">
    <source>
        <dbReference type="EMBL" id="SIS67703.1"/>
    </source>
</evidence>
<dbReference type="EMBL" id="FTOM01000002">
    <property type="protein sequence ID" value="SIS67703.1"/>
    <property type="molecule type" value="Genomic_DNA"/>
</dbReference>
<organism evidence="2 3">
    <name type="scientific">Phaeovulum vinaykumarii</name>
    <dbReference type="NCBI Taxonomy" id="407234"/>
    <lineage>
        <taxon>Bacteria</taxon>
        <taxon>Pseudomonadati</taxon>
        <taxon>Pseudomonadota</taxon>
        <taxon>Alphaproteobacteria</taxon>
        <taxon>Rhodobacterales</taxon>
        <taxon>Paracoccaceae</taxon>
        <taxon>Phaeovulum</taxon>
    </lineage>
</organism>
<keyword evidence="1" id="KW-0732">Signal</keyword>
<protein>
    <recommendedName>
        <fullName evidence="4">Lipoprotein</fullName>
    </recommendedName>
</protein>
<name>A0A1N7L1G1_9RHOB</name>
<dbReference type="RefSeq" id="WP_076364201.1">
    <property type="nucleotide sequence ID" value="NZ_FTOM01000002.1"/>
</dbReference>
<gene>
    <name evidence="2" type="ORF">SAMN05421795_102430</name>
</gene>